<sequence length="237" mass="25833">MRALAGYLLRSYTVSQRYFGPFAGLVIAVMILYSYKPNPVMNSYAATAVILFIASAWMGLSFLNHEHPVHKQITAVHAGGAFRYTIAGMAALIFLTGIMSVLTVIYPLLAGRFAEAPGVYRLLSALAGHFLLGMLGISISLYLQASWVRKTSHASGLLLIILILAVAGTQISKLLEGPFQALSLLLPPAAPVMDAMMNTDTLPLSRLLLSYGHVLFYSLLLAGFYLYRSSRKDMNKN</sequence>
<keyword evidence="3" id="KW-1185">Reference proteome</keyword>
<feature type="transmembrane region" description="Helical" evidence="1">
    <location>
        <begin position="155"/>
        <end position="175"/>
    </location>
</feature>
<dbReference type="EMBL" id="CP021780">
    <property type="protein sequence ID" value="ASA22132.1"/>
    <property type="molecule type" value="Genomic_DNA"/>
</dbReference>
<feature type="transmembrane region" description="Helical" evidence="1">
    <location>
        <begin position="207"/>
        <end position="227"/>
    </location>
</feature>
<dbReference type="Proteomes" id="UP000249890">
    <property type="component" value="Chromosome"/>
</dbReference>
<evidence type="ECO:0000313" key="3">
    <source>
        <dbReference type="Proteomes" id="UP000249890"/>
    </source>
</evidence>
<protein>
    <submittedName>
        <fullName evidence="2">Uncharacterized protein</fullName>
    </submittedName>
</protein>
<name>A0A2Z2KLY6_9BACL</name>
<gene>
    <name evidence="2" type="ORF">B9T62_15895</name>
</gene>
<feature type="transmembrane region" description="Helical" evidence="1">
    <location>
        <begin position="18"/>
        <end position="35"/>
    </location>
</feature>
<reference evidence="2 3" key="1">
    <citation type="submission" date="2017-06" db="EMBL/GenBank/DDBJ databases">
        <title>Complete genome sequence of Paenibacillus donghaensis KCTC 13049T isolated from East Sea sediment, South Korea.</title>
        <authorList>
            <person name="Jung B.K."/>
            <person name="Hong S.-J."/>
            <person name="Shin J.-H."/>
        </authorList>
    </citation>
    <scope>NUCLEOTIDE SEQUENCE [LARGE SCALE GENOMIC DNA]</scope>
    <source>
        <strain evidence="2 3">KCTC 13049</strain>
    </source>
</reference>
<dbReference type="RefSeq" id="WP_087916136.1">
    <property type="nucleotide sequence ID" value="NZ_CP021780.1"/>
</dbReference>
<accession>A0A2Z2KLY6</accession>
<keyword evidence="1" id="KW-0812">Transmembrane</keyword>
<evidence type="ECO:0000313" key="2">
    <source>
        <dbReference type="EMBL" id="ASA22132.1"/>
    </source>
</evidence>
<feature type="transmembrane region" description="Helical" evidence="1">
    <location>
        <begin position="84"/>
        <end position="110"/>
    </location>
</feature>
<dbReference type="AlphaFoldDB" id="A0A2Z2KLY6"/>
<feature type="transmembrane region" description="Helical" evidence="1">
    <location>
        <begin position="41"/>
        <end position="63"/>
    </location>
</feature>
<evidence type="ECO:0000256" key="1">
    <source>
        <dbReference type="SAM" id="Phobius"/>
    </source>
</evidence>
<keyword evidence="1" id="KW-1133">Transmembrane helix</keyword>
<dbReference type="KEGG" id="pdh:B9T62_15895"/>
<keyword evidence="1" id="KW-0472">Membrane</keyword>
<proteinExistence type="predicted"/>
<dbReference type="OrthoDB" id="1936187at2"/>
<organism evidence="2 3">
    <name type="scientific">Paenibacillus donghaensis</name>
    <dbReference type="NCBI Taxonomy" id="414771"/>
    <lineage>
        <taxon>Bacteria</taxon>
        <taxon>Bacillati</taxon>
        <taxon>Bacillota</taxon>
        <taxon>Bacilli</taxon>
        <taxon>Bacillales</taxon>
        <taxon>Paenibacillaceae</taxon>
        <taxon>Paenibacillus</taxon>
    </lineage>
</organism>
<feature type="transmembrane region" description="Helical" evidence="1">
    <location>
        <begin position="122"/>
        <end position="143"/>
    </location>
</feature>